<gene>
    <name evidence="1" type="ORF">DYBT9275_02812</name>
</gene>
<dbReference type="AlphaFoldDB" id="A0A916NLP7"/>
<comment type="caution">
    <text evidence="1">The sequence shown here is derived from an EMBL/GenBank/DDBJ whole genome shotgun (WGS) entry which is preliminary data.</text>
</comment>
<reference evidence="1" key="1">
    <citation type="submission" date="2021-04" db="EMBL/GenBank/DDBJ databases">
        <authorList>
            <person name="Rodrigo-Torres L."/>
            <person name="Arahal R. D."/>
            <person name="Lucena T."/>
        </authorList>
    </citation>
    <scope>NUCLEOTIDE SEQUENCE</scope>
    <source>
        <strain evidence="1">CECT 9275</strain>
    </source>
</reference>
<keyword evidence="2" id="KW-1185">Reference proteome</keyword>
<organism evidence="1 2">
    <name type="scientific">Dyadobacter helix</name>
    <dbReference type="NCBI Taxonomy" id="2822344"/>
    <lineage>
        <taxon>Bacteria</taxon>
        <taxon>Pseudomonadati</taxon>
        <taxon>Bacteroidota</taxon>
        <taxon>Cytophagia</taxon>
        <taxon>Cytophagales</taxon>
        <taxon>Spirosomataceae</taxon>
        <taxon>Dyadobacter</taxon>
    </lineage>
</organism>
<dbReference type="EMBL" id="CAJRAF010000002">
    <property type="protein sequence ID" value="CAG5002116.1"/>
    <property type="molecule type" value="Genomic_DNA"/>
</dbReference>
<dbReference type="Proteomes" id="UP000680038">
    <property type="component" value="Unassembled WGS sequence"/>
</dbReference>
<dbReference type="RefSeq" id="WP_215239379.1">
    <property type="nucleotide sequence ID" value="NZ_CAJRAF010000002.1"/>
</dbReference>
<protein>
    <submittedName>
        <fullName evidence="1">Uncharacterized protein</fullName>
    </submittedName>
</protein>
<evidence type="ECO:0000313" key="2">
    <source>
        <dbReference type="Proteomes" id="UP000680038"/>
    </source>
</evidence>
<sequence>MKLINTKIKAYTLLREISAGQNSILFYAKYEPGAEVAIKVLTDDADLVRAALRTHFCTQAKLLVAVIRIWLGKSALNTTIQTIRVRNPFLSCHS</sequence>
<name>A0A916NLP7_9BACT</name>
<proteinExistence type="predicted"/>
<evidence type="ECO:0000313" key="1">
    <source>
        <dbReference type="EMBL" id="CAG5002116.1"/>
    </source>
</evidence>
<accession>A0A916NLP7</accession>